<name>A0ABT5HV91_9CAUL</name>
<gene>
    <name evidence="2" type="ORF">PQU92_11855</name>
</gene>
<dbReference type="RefSeq" id="WP_272748433.1">
    <property type="nucleotide sequence ID" value="NZ_JAQQKX010000009.1"/>
</dbReference>
<dbReference type="InterPro" id="IPR011990">
    <property type="entry name" value="TPR-like_helical_dom_sf"/>
</dbReference>
<feature type="region of interest" description="Disordered" evidence="1">
    <location>
        <begin position="989"/>
        <end position="1018"/>
    </location>
</feature>
<feature type="compositionally biased region" description="Low complexity" evidence="1">
    <location>
        <begin position="997"/>
        <end position="1018"/>
    </location>
</feature>
<dbReference type="SUPFAM" id="SSF48452">
    <property type="entry name" value="TPR-like"/>
    <property type="match status" value="1"/>
</dbReference>
<evidence type="ECO:0000313" key="2">
    <source>
        <dbReference type="EMBL" id="MDC7683974.1"/>
    </source>
</evidence>
<accession>A0ABT5HV91</accession>
<reference evidence="2 3" key="1">
    <citation type="submission" date="2023-01" db="EMBL/GenBank/DDBJ databases">
        <title>Novel species of the genus Asticcacaulis isolated from rivers.</title>
        <authorList>
            <person name="Lu H."/>
        </authorList>
    </citation>
    <scope>NUCLEOTIDE SEQUENCE [LARGE SCALE GENOMIC DNA]</scope>
    <source>
        <strain evidence="2 3">BYS171W</strain>
    </source>
</reference>
<protein>
    <submittedName>
        <fullName evidence="2">Tetratricopeptide repeat protein</fullName>
    </submittedName>
</protein>
<organism evidence="2 3">
    <name type="scientific">Asticcacaulis aquaticus</name>
    <dbReference type="NCBI Taxonomy" id="2984212"/>
    <lineage>
        <taxon>Bacteria</taxon>
        <taxon>Pseudomonadati</taxon>
        <taxon>Pseudomonadota</taxon>
        <taxon>Alphaproteobacteria</taxon>
        <taxon>Caulobacterales</taxon>
        <taxon>Caulobacteraceae</taxon>
        <taxon>Asticcacaulis</taxon>
    </lineage>
</organism>
<proteinExistence type="predicted"/>
<dbReference type="EMBL" id="JAQQKX010000009">
    <property type="protein sequence ID" value="MDC7683974.1"/>
    <property type="molecule type" value="Genomic_DNA"/>
</dbReference>
<dbReference type="Gene3D" id="1.25.40.10">
    <property type="entry name" value="Tetratricopeptide repeat domain"/>
    <property type="match status" value="1"/>
</dbReference>
<sequence length="1018" mass="109453">MTRPTTDLSRLKAALTAETQARWRDDARETQGWSVKAIRSTAAIVALSGAAAAGLAVSAPAMTEMAAGIIAPKSEIDFRVGRNASMGRLEIYGSVGSRASVRSEKGQVVIRLPGQKTPDIGDFRANPPMGVTAVALRQDSRASEIVMTLAEGAKARFGRSDGAVYVQIETKDVEGDTAKLIMQQAGETPSASASSSASEQAPAKTTYPVVALKHVKLEDGVQIDFPFPDVTGAAVFRRGEAVWMVFDKEVDFRLPPTLKDGVVIEQANWARNDGFTALRLIAPAGGSLSVDTEGALWRVRIGGKALDAPLSEVAVKRDDTSGAATLTLNLAGARKVAWIRDPMVGDRIAVVTAPGPVKAVRDDRSTVQASIGSTAQGVMIERMAPDVTVTLDGDRVAVTRPGGLLMSSDDNGTEARTIQTGYRAALFPTAPDASWSETPPDGFLKKYNALQVSAAEEQGLGAEGPYTARLDLARFLVGQGMNFEAQGVLDLLGKTNPRSLGDPQMRGLRVVAKVLSGRLTDAQADLDSTALISDPAANLWRGYIAQKTGHYEEARKAFAAGAPALDGFPPQWRTRFATANAQAALATKDLASAAQIIGYAVTQDVQPLDRLEAQLVQAEIIEAQGDKRRALRVYTAIAKSTSDRLNTPAQMRAARLKLELGEAKPDETLATMNALRFRWRGDDTELELIRTVGDIYLTQGRYREALEVLKSGGMSFFSRPEAVEINQKLNAAFRSLFLDGMADGLQPVEALGLFNDFRDLTPVGADGDLMVRRMARRLVEVDLLSQAADLLDYQVENRLQGVAKSQVAADLAAIHLMNRQPEKALQAIWKTRTTLLPKAVMAERRVLEARALNDLNRTDNALEVLGTDMSPEALDVRADIYWRQKDWVKAGALLEKRLGERWKKDGNLSLAEEANLIRAGVAYSLASDQKSLDRLSQRFGKFADTAQNGDAMRVALAGLDNGPLRASDFAMAAAQTDSFTGWVASMKQKFREQGKTPAAPAPAQQAQAPAAAPAPKKA</sequence>
<keyword evidence="3" id="KW-1185">Reference proteome</keyword>
<comment type="caution">
    <text evidence="2">The sequence shown here is derived from an EMBL/GenBank/DDBJ whole genome shotgun (WGS) entry which is preliminary data.</text>
</comment>
<dbReference type="Proteomes" id="UP001214854">
    <property type="component" value="Unassembled WGS sequence"/>
</dbReference>
<evidence type="ECO:0000256" key="1">
    <source>
        <dbReference type="SAM" id="MobiDB-lite"/>
    </source>
</evidence>
<evidence type="ECO:0000313" key="3">
    <source>
        <dbReference type="Proteomes" id="UP001214854"/>
    </source>
</evidence>